<dbReference type="InterPro" id="IPR015955">
    <property type="entry name" value="Lactate_DH/Glyco_Ohase_4_C"/>
</dbReference>
<dbReference type="SUPFAM" id="SSF56327">
    <property type="entry name" value="LDH C-terminal domain-like"/>
    <property type="match status" value="1"/>
</dbReference>
<protein>
    <recommendedName>
        <fullName evidence="1">malate dehydrogenase</fullName>
        <ecNumber evidence="1">1.1.1.37</ecNumber>
    </recommendedName>
</protein>
<dbReference type="GO" id="GO:0030060">
    <property type="term" value="F:L-malate dehydrogenase (NAD+) activity"/>
    <property type="evidence" value="ECO:0007669"/>
    <property type="project" value="UniProtKB-EC"/>
</dbReference>
<keyword evidence="4" id="KW-0520">NAD</keyword>
<dbReference type="EMBL" id="JAMFTS010000004">
    <property type="protein sequence ID" value="KAJ4759141.1"/>
    <property type="molecule type" value="Genomic_DNA"/>
</dbReference>
<organism evidence="8 9">
    <name type="scientific">Rhynchospora pubera</name>
    <dbReference type="NCBI Taxonomy" id="906938"/>
    <lineage>
        <taxon>Eukaryota</taxon>
        <taxon>Viridiplantae</taxon>
        <taxon>Streptophyta</taxon>
        <taxon>Embryophyta</taxon>
        <taxon>Tracheophyta</taxon>
        <taxon>Spermatophyta</taxon>
        <taxon>Magnoliopsida</taxon>
        <taxon>Liliopsida</taxon>
        <taxon>Poales</taxon>
        <taxon>Cyperaceae</taxon>
        <taxon>Cyperoideae</taxon>
        <taxon>Rhynchosporeae</taxon>
        <taxon>Rhynchospora</taxon>
    </lineage>
</organism>
<evidence type="ECO:0000256" key="2">
    <source>
        <dbReference type="ARBA" id="ARBA00022532"/>
    </source>
</evidence>
<name>A0AAV8CUR3_9POAL</name>
<feature type="domain" description="Lactate/malate dehydrogenase N-terminal" evidence="6">
    <location>
        <begin position="71"/>
        <end position="215"/>
    </location>
</feature>
<dbReference type="PANTHER" id="PTHR11540:SF16">
    <property type="entry name" value="MALATE DEHYDROGENASE, MITOCHONDRIAL"/>
    <property type="match status" value="1"/>
</dbReference>
<dbReference type="SUPFAM" id="SSF51735">
    <property type="entry name" value="NAD(P)-binding Rossmann-fold domains"/>
    <property type="match status" value="1"/>
</dbReference>
<dbReference type="EC" id="1.1.1.37" evidence="1"/>
<proteinExistence type="inferred from homology"/>
<dbReference type="GO" id="GO:0006099">
    <property type="term" value="P:tricarboxylic acid cycle"/>
    <property type="evidence" value="ECO:0007669"/>
    <property type="project" value="UniProtKB-KW"/>
</dbReference>
<evidence type="ECO:0000259" key="7">
    <source>
        <dbReference type="Pfam" id="PF02866"/>
    </source>
</evidence>
<keyword evidence="9" id="KW-1185">Reference proteome</keyword>
<dbReference type="Pfam" id="PF02866">
    <property type="entry name" value="Ldh_1_C"/>
    <property type="match status" value="1"/>
</dbReference>
<evidence type="ECO:0000313" key="8">
    <source>
        <dbReference type="EMBL" id="KAJ4759141.1"/>
    </source>
</evidence>
<feature type="domain" description="Lactate/malate dehydrogenase C-terminal" evidence="7">
    <location>
        <begin position="217"/>
        <end position="379"/>
    </location>
</feature>
<evidence type="ECO:0000256" key="3">
    <source>
        <dbReference type="ARBA" id="ARBA00023002"/>
    </source>
</evidence>
<dbReference type="AlphaFoldDB" id="A0AAV8CUR3"/>
<dbReference type="Pfam" id="PF00056">
    <property type="entry name" value="Ldh_1_N"/>
    <property type="match status" value="1"/>
</dbReference>
<dbReference type="InterPro" id="IPR022383">
    <property type="entry name" value="Lactate/malate_DH_C"/>
</dbReference>
<dbReference type="Proteomes" id="UP001140206">
    <property type="component" value="Chromosome 4"/>
</dbReference>
<dbReference type="PANTHER" id="PTHR11540">
    <property type="entry name" value="MALATE AND LACTATE DEHYDROGENASE"/>
    <property type="match status" value="1"/>
</dbReference>
<evidence type="ECO:0000259" key="6">
    <source>
        <dbReference type="Pfam" id="PF00056"/>
    </source>
</evidence>
<sequence length="389" mass="41619">MTTTVATLKPMTGVSSLPFVSSSLHRKQSGLPSVNLPYIFVSHQLHGDLSNSISPKLKAARDLTVQALSLKVAVIGAASSVGLALATNITNVPHYTTAFHLFDNHPEIFKAASSLRQNTTAEVVVWTNLSDLGSCLRGANVVIVAAANYRVPGVLTAAEQFDLNRGLINFQIKGIADNCPDAIILVIAGPIESTVPMAATILEERGVYNPKKLLGVTALHSMRASLCLKLTSNLALIDVDVPVVGGSEGANILPLFSKVKPFILLPDEKIKDMTAAVRFAGTGLFNPTAIQNERFYEGAAAGVFLIDCLLALGGGTDIHSFAFVQSDITELSFFASRVKLGKEGVEKVLYEDLKGLTYYEANELKNLIPQLKESIEMGLSVHKGRYTSP</sequence>
<comment type="caution">
    <text evidence="8">The sequence shown here is derived from an EMBL/GenBank/DDBJ whole genome shotgun (WGS) entry which is preliminary data.</text>
</comment>
<dbReference type="Gene3D" id="3.40.50.720">
    <property type="entry name" value="NAD(P)-binding Rossmann-like Domain"/>
    <property type="match status" value="1"/>
</dbReference>
<dbReference type="Gene3D" id="3.90.110.10">
    <property type="entry name" value="Lactate dehydrogenase/glycoside hydrolase, family 4, C-terminal"/>
    <property type="match status" value="1"/>
</dbReference>
<evidence type="ECO:0000256" key="1">
    <source>
        <dbReference type="ARBA" id="ARBA00012995"/>
    </source>
</evidence>
<keyword evidence="3 5" id="KW-0560">Oxidoreductase</keyword>
<gene>
    <name evidence="8" type="ORF">LUZ62_069516</name>
</gene>
<dbReference type="GO" id="GO:0005739">
    <property type="term" value="C:mitochondrion"/>
    <property type="evidence" value="ECO:0007669"/>
    <property type="project" value="TreeGrafter"/>
</dbReference>
<accession>A0AAV8CUR3</accession>
<evidence type="ECO:0000256" key="5">
    <source>
        <dbReference type="RuleBase" id="RU003369"/>
    </source>
</evidence>
<evidence type="ECO:0000313" key="9">
    <source>
        <dbReference type="Proteomes" id="UP001140206"/>
    </source>
</evidence>
<evidence type="ECO:0000256" key="4">
    <source>
        <dbReference type="ARBA" id="ARBA00023027"/>
    </source>
</evidence>
<comment type="similarity">
    <text evidence="5">Belongs to the LDH/MDH superfamily.</text>
</comment>
<reference evidence="8" key="1">
    <citation type="submission" date="2022-08" db="EMBL/GenBank/DDBJ databases">
        <authorList>
            <person name="Marques A."/>
        </authorList>
    </citation>
    <scope>NUCLEOTIDE SEQUENCE</scope>
    <source>
        <strain evidence="8">RhyPub2mFocal</strain>
        <tissue evidence="8">Leaves</tissue>
    </source>
</reference>
<dbReference type="InterPro" id="IPR001236">
    <property type="entry name" value="Lactate/malate_DH_N"/>
</dbReference>
<dbReference type="InterPro" id="IPR036291">
    <property type="entry name" value="NAD(P)-bd_dom_sf"/>
</dbReference>
<keyword evidence="2" id="KW-0816">Tricarboxylic acid cycle</keyword>